<dbReference type="EMBL" id="CAJVPP010002692">
    <property type="protein sequence ID" value="CAG8608462.1"/>
    <property type="molecule type" value="Genomic_DNA"/>
</dbReference>
<sequence>MAITKFYWAETSESFIFSLGDGNDWKNFKISRVVNRNRAMYESNFQNMSINFGNSDLVINIRNNHVENPFFDLLNIDNIVT</sequence>
<feature type="non-terminal residue" evidence="1">
    <location>
        <position position="81"/>
    </location>
</feature>
<evidence type="ECO:0000313" key="1">
    <source>
        <dbReference type="EMBL" id="CAG8608462.1"/>
    </source>
</evidence>
<proteinExistence type="predicted"/>
<gene>
    <name evidence="1" type="ORF">FMOSSE_LOCUS9329</name>
</gene>
<accession>A0A9N9CRJ0</accession>
<organism evidence="1 2">
    <name type="scientific">Funneliformis mosseae</name>
    <name type="common">Endomycorrhizal fungus</name>
    <name type="synonym">Glomus mosseae</name>
    <dbReference type="NCBI Taxonomy" id="27381"/>
    <lineage>
        <taxon>Eukaryota</taxon>
        <taxon>Fungi</taxon>
        <taxon>Fungi incertae sedis</taxon>
        <taxon>Mucoromycota</taxon>
        <taxon>Glomeromycotina</taxon>
        <taxon>Glomeromycetes</taxon>
        <taxon>Glomerales</taxon>
        <taxon>Glomeraceae</taxon>
        <taxon>Funneliformis</taxon>
    </lineage>
</organism>
<name>A0A9N9CRJ0_FUNMO</name>
<evidence type="ECO:0000313" key="2">
    <source>
        <dbReference type="Proteomes" id="UP000789375"/>
    </source>
</evidence>
<protein>
    <submittedName>
        <fullName evidence="1">16089_t:CDS:1</fullName>
    </submittedName>
</protein>
<dbReference type="Proteomes" id="UP000789375">
    <property type="component" value="Unassembled WGS sequence"/>
</dbReference>
<comment type="caution">
    <text evidence="1">The sequence shown here is derived from an EMBL/GenBank/DDBJ whole genome shotgun (WGS) entry which is preliminary data.</text>
</comment>
<dbReference type="AlphaFoldDB" id="A0A9N9CRJ0"/>
<keyword evidence="2" id="KW-1185">Reference proteome</keyword>
<reference evidence="1" key="1">
    <citation type="submission" date="2021-06" db="EMBL/GenBank/DDBJ databases">
        <authorList>
            <person name="Kallberg Y."/>
            <person name="Tangrot J."/>
            <person name="Rosling A."/>
        </authorList>
    </citation>
    <scope>NUCLEOTIDE SEQUENCE</scope>
    <source>
        <strain evidence="1">87-6 pot B 2015</strain>
    </source>
</reference>